<dbReference type="EMBL" id="AMRG01000006">
    <property type="protein sequence ID" value="EKE84253.1"/>
    <property type="molecule type" value="Genomic_DNA"/>
</dbReference>
<evidence type="ECO:0000256" key="1">
    <source>
        <dbReference type="SAM" id="Phobius"/>
    </source>
</evidence>
<reference evidence="2 3" key="1">
    <citation type="journal article" date="2012" name="J. Bacteriol.">
        <title>Genome Sequence of Idiomarina xiamenensis Type Strain 10-D-4.</title>
        <authorList>
            <person name="Lai Q."/>
            <person name="Wang L."/>
            <person name="Wang W."/>
            <person name="Shao Z."/>
        </authorList>
    </citation>
    <scope>NUCLEOTIDE SEQUENCE [LARGE SCALE GENOMIC DNA]</scope>
    <source>
        <strain evidence="2 3">10-D-4</strain>
    </source>
</reference>
<keyword evidence="3" id="KW-1185">Reference proteome</keyword>
<accession>K2K919</accession>
<protein>
    <submittedName>
        <fullName evidence="2">Uncharacterized protein</fullName>
    </submittedName>
</protein>
<evidence type="ECO:0000313" key="2">
    <source>
        <dbReference type="EMBL" id="EKE84253.1"/>
    </source>
</evidence>
<name>K2K919_9GAMM</name>
<comment type="caution">
    <text evidence="2">The sequence shown here is derived from an EMBL/GenBank/DDBJ whole genome shotgun (WGS) entry which is preliminary data.</text>
</comment>
<keyword evidence="1" id="KW-0472">Membrane</keyword>
<keyword evidence="1" id="KW-1133">Transmembrane helix</keyword>
<sequence>MKLFSQLVTLVGILISGFYSYVNDYSFEGVVAFLSFLAAFAATFFFGKNSNMSQKVGENSKAYQSGRDINIKE</sequence>
<dbReference type="Proteomes" id="UP000014115">
    <property type="component" value="Unassembled WGS sequence"/>
</dbReference>
<evidence type="ECO:0000313" key="3">
    <source>
        <dbReference type="Proteomes" id="UP000014115"/>
    </source>
</evidence>
<organism evidence="2 3">
    <name type="scientific">Idiomarina xiamenensis 10-D-4</name>
    <dbReference type="NCBI Taxonomy" id="740709"/>
    <lineage>
        <taxon>Bacteria</taxon>
        <taxon>Pseudomonadati</taxon>
        <taxon>Pseudomonadota</taxon>
        <taxon>Gammaproteobacteria</taxon>
        <taxon>Alteromonadales</taxon>
        <taxon>Idiomarinaceae</taxon>
        <taxon>Idiomarina</taxon>
    </lineage>
</organism>
<feature type="transmembrane region" description="Helical" evidence="1">
    <location>
        <begin position="30"/>
        <end position="47"/>
    </location>
</feature>
<dbReference type="RefSeq" id="WP_008488395.1">
    <property type="nucleotide sequence ID" value="NZ_AMRG01000006.1"/>
</dbReference>
<dbReference type="OrthoDB" id="9916350at2"/>
<proteinExistence type="predicted"/>
<dbReference type="STRING" id="740709.A10D4_06156"/>
<dbReference type="AlphaFoldDB" id="K2K919"/>
<gene>
    <name evidence="2" type="ORF">A10D4_06156</name>
</gene>
<keyword evidence="1" id="KW-0812">Transmembrane</keyword>